<dbReference type="RefSeq" id="WP_205188139.1">
    <property type="nucleotide sequence ID" value="NZ_JAFBFC010000005.1"/>
</dbReference>
<keyword evidence="3" id="KW-0597">Phosphoprotein</keyword>
<proteinExistence type="inferred from homology"/>
<keyword evidence="12" id="KW-1185">Reference proteome</keyword>
<comment type="caution">
    <text evidence="11">The sequence shown here is derived from an EMBL/GenBank/DDBJ whole genome shotgun (WGS) entry which is preliminary data.</text>
</comment>
<comment type="cofactor">
    <cofactor evidence="1">
        <name>Mg(2+)</name>
        <dbReference type="ChEBI" id="CHEBI:18420"/>
    </cofactor>
</comment>
<evidence type="ECO:0000313" key="12">
    <source>
        <dbReference type="Proteomes" id="UP000809829"/>
    </source>
</evidence>
<dbReference type="InterPro" id="IPR010972">
    <property type="entry name" value="Beta-PGM"/>
</dbReference>
<dbReference type="PRINTS" id="PR00413">
    <property type="entry name" value="HADHALOGNASE"/>
</dbReference>
<organism evidence="11 12">
    <name type="scientific">Priestia iocasae</name>
    <dbReference type="NCBI Taxonomy" id="2291674"/>
    <lineage>
        <taxon>Bacteria</taxon>
        <taxon>Bacillati</taxon>
        <taxon>Bacillota</taxon>
        <taxon>Bacilli</taxon>
        <taxon>Bacillales</taxon>
        <taxon>Bacillaceae</taxon>
        <taxon>Priestia</taxon>
    </lineage>
</organism>
<dbReference type="InterPro" id="IPR051600">
    <property type="entry name" value="Beta-PGM-like"/>
</dbReference>
<name>A0ABS2QXB2_9BACI</name>
<dbReference type="NCBIfam" id="TIGR01990">
    <property type="entry name" value="bPGM"/>
    <property type="match status" value="1"/>
</dbReference>
<dbReference type="Pfam" id="PF00702">
    <property type="entry name" value="Hydrolase"/>
    <property type="match status" value="1"/>
</dbReference>
<keyword evidence="4" id="KW-0479">Metal-binding</keyword>
<dbReference type="EC" id="5.4.2.6" evidence="9"/>
<comment type="similarity">
    <text evidence="2">Belongs to the HAD-like hydrolase superfamily. CbbY/CbbZ/Gph/YieH family.</text>
</comment>
<dbReference type="PANTHER" id="PTHR46193">
    <property type="entry name" value="6-PHOSPHOGLUCONATE PHOSPHATASE"/>
    <property type="match status" value="1"/>
</dbReference>
<evidence type="ECO:0000256" key="4">
    <source>
        <dbReference type="ARBA" id="ARBA00022723"/>
    </source>
</evidence>
<evidence type="ECO:0000256" key="6">
    <source>
        <dbReference type="ARBA" id="ARBA00023235"/>
    </source>
</evidence>
<keyword evidence="7" id="KW-0119">Carbohydrate metabolism</keyword>
<dbReference type="InterPro" id="IPR010976">
    <property type="entry name" value="B-phosphoglucomutase_hydrolase"/>
</dbReference>
<dbReference type="InterPro" id="IPR036412">
    <property type="entry name" value="HAD-like_sf"/>
</dbReference>
<evidence type="ECO:0000256" key="1">
    <source>
        <dbReference type="ARBA" id="ARBA00001946"/>
    </source>
</evidence>
<dbReference type="SFLD" id="SFLDG01129">
    <property type="entry name" value="C1.5:_HAD__Beta-PGM__Phosphata"/>
    <property type="match status" value="1"/>
</dbReference>
<reference evidence="11 12" key="1">
    <citation type="submission" date="2021-01" db="EMBL/GenBank/DDBJ databases">
        <title>Genomic Encyclopedia of Type Strains, Phase IV (KMG-IV): sequencing the most valuable type-strain genomes for metagenomic binning, comparative biology and taxonomic classification.</title>
        <authorList>
            <person name="Goeker M."/>
        </authorList>
    </citation>
    <scope>NUCLEOTIDE SEQUENCE [LARGE SCALE GENOMIC DNA]</scope>
    <source>
        <strain evidence="11 12">DSM 104297</strain>
    </source>
</reference>
<dbReference type="InterPro" id="IPR023214">
    <property type="entry name" value="HAD_sf"/>
</dbReference>
<dbReference type="EMBL" id="JAFBFC010000005">
    <property type="protein sequence ID" value="MBM7704129.1"/>
    <property type="molecule type" value="Genomic_DNA"/>
</dbReference>
<accession>A0ABS2QXB2</accession>
<dbReference type="GO" id="GO:0008801">
    <property type="term" value="F:beta-phosphoglucomutase activity"/>
    <property type="evidence" value="ECO:0007669"/>
    <property type="project" value="UniProtKB-EC"/>
</dbReference>
<dbReference type="Gene3D" id="3.40.50.1000">
    <property type="entry name" value="HAD superfamily/HAD-like"/>
    <property type="match status" value="1"/>
</dbReference>
<keyword evidence="5" id="KW-0460">Magnesium</keyword>
<dbReference type="SUPFAM" id="SSF56784">
    <property type="entry name" value="HAD-like"/>
    <property type="match status" value="1"/>
</dbReference>
<gene>
    <name evidence="11" type="ORF">JOC83_002979</name>
</gene>
<evidence type="ECO:0000313" key="11">
    <source>
        <dbReference type="EMBL" id="MBM7704129.1"/>
    </source>
</evidence>
<evidence type="ECO:0000256" key="9">
    <source>
        <dbReference type="ARBA" id="ARBA00044968"/>
    </source>
</evidence>
<evidence type="ECO:0000256" key="3">
    <source>
        <dbReference type="ARBA" id="ARBA00022553"/>
    </source>
</evidence>
<keyword evidence="6 11" id="KW-0413">Isomerase</keyword>
<dbReference type="InterPro" id="IPR006439">
    <property type="entry name" value="HAD-SF_hydro_IA"/>
</dbReference>
<dbReference type="Gene3D" id="1.10.150.240">
    <property type="entry name" value="Putative phosphatase, domain 2"/>
    <property type="match status" value="1"/>
</dbReference>
<dbReference type="SFLD" id="SFLDS00003">
    <property type="entry name" value="Haloacid_Dehalogenase"/>
    <property type="match status" value="1"/>
</dbReference>
<dbReference type="PANTHER" id="PTHR46193:SF18">
    <property type="entry name" value="HEXITOL PHOSPHATASE B"/>
    <property type="match status" value="1"/>
</dbReference>
<evidence type="ECO:0000256" key="8">
    <source>
        <dbReference type="ARBA" id="ARBA00044926"/>
    </source>
</evidence>
<dbReference type="NCBIfam" id="TIGR02009">
    <property type="entry name" value="PGMB-YQAB-SF"/>
    <property type="match status" value="1"/>
</dbReference>
<evidence type="ECO:0000256" key="10">
    <source>
        <dbReference type="ARBA" id="ARBA00044991"/>
    </source>
</evidence>
<dbReference type="NCBIfam" id="TIGR01509">
    <property type="entry name" value="HAD-SF-IA-v3"/>
    <property type="match status" value="1"/>
</dbReference>
<sequence length="221" mass="24835">MQAIIFDLDGVIADTVDFYYLANKRIADEIGVSFTRKWNQQLQGMSRRKTIDALVSKSNRFFTDEDKQKLGDKKNEFYQASIQQLTSADVLPGILPLLKQLKQEGIKVAIASSSSNAKQVVDKLGLAPFFAHIVDVQKVRRGKPDPEIFLAAAQYLGVDPAQCVAIEDGEAGLRAILQTNMFSIGVGTHEEMEAADWHVKSTEELHLEEIRKRFNERRIGR</sequence>
<evidence type="ECO:0000256" key="7">
    <source>
        <dbReference type="ARBA" id="ARBA00023277"/>
    </source>
</evidence>
<dbReference type="Proteomes" id="UP000809829">
    <property type="component" value="Unassembled WGS sequence"/>
</dbReference>
<dbReference type="SFLD" id="SFLDG01135">
    <property type="entry name" value="C1.5.6:_HAD__Beta-PGM__Phospha"/>
    <property type="match status" value="1"/>
</dbReference>
<evidence type="ECO:0000256" key="2">
    <source>
        <dbReference type="ARBA" id="ARBA00006171"/>
    </source>
</evidence>
<dbReference type="CDD" id="cd02598">
    <property type="entry name" value="HAD_BPGM"/>
    <property type="match status" value="1"/>
</dbReference>
<comment type="catalytic activity">
    <reaction evidence="8">
        <text>beta-D-glucose 1-phosphate = beta-D-glucose 6-phosphate</text>
        <dbReference type="Rhea" id="RHEA:20113"/>
        <dbReference type="ChEBI" id="CHEBI:57684"/>
        <dbReference type="ChEBI" id="CHEBI:58247"/>
        <dbReference type="EC" id="5.4.2.6"/>
    </reaction>
</comment>
<protein>
    <recommendedName>
        <fullName evidence="10">Beta-phosphoglucomutase</fullName>
        <ecNumber evidence="9">5.4.2.6</ecNumber>
    </recommendedName>
</protein>
<evidence type="ECO:0000256" key="5">
    <source>
        <dbReference type="ARBA" id="ARBA00022842"/>
    </source>
</evidence>
<dbReference type="InterPro" id="IPR023198">
    <property type="entry name" value="PGP-like_dom2"/>
</dbReference>